<dbReference type="GO" id="GO:0031124">
    <property type="term" value="P:mRNA 3'-end processing"/>
    <property type="evidence" value="ECO:0007669"/>
    <property type="project" value="InterPro"/>
</dbReference>
<keyword evidence="4 6" id="KW-0539">Nucleus</keyword>
<evidence type="ECO:0000256" key="2">
    <source>
        <dbReference type="ARBA" id="ARBA00022664"/>
    </source>
</evidence>
<dbReference type="PIRSF" id="PIRSF017888">
    <property type="entry name" value="CPSF-25"/>
    <property type="match status" value="1"/>
</dbReference>
<keyword evidence="9" id="KW-1185">Reference proteome</keyword>
<evidence type="ECO:0000256" key="6">
    <source>
        <dbReference type="PIRNR" id="PIRNR017888"/>
    </source>
</evidence>
<dbReference type="Gene3D" id="3.90.79.10">
    <property type="entry name" value="Nucleoside Triphosphate Pyrophosphohydrolase"/>
    <property type="match status" value="1"/>
</dbReference>
<name>A0A7J7CDA5_TRIWF</name>
<dbReference type="Proteomes" id="UP000593562">
    <property type="component" value="Unassembled WGS sequence"/>
</dbReference>
<accession>A0A7J7CDA5</accession>
<evidence type="ECO:0000256" key="5">
    <source>
        <dbReference type="ARBA" id="ARBA00054854"/>
    </source>
</evidence>
<dbReference type="EMBL" id="JAAARO010000018">
    <property type="protein sequence ID" value="KAF5731716.1"/>
    <property type="molecule type" value="Genomic_DNA"/>
</dbReference>
<comment type="function">
    <text evidence="5">Component of the cleavage factor Im (CFIm) complex that plays a key role in pre-mRNA 3'-processing. Involved in association with CPSF6 or CPSF7 in pre-MRNA 3'-end poly(A) site cleavage and poly(A) addition. NUDT21/CPSF5 binds to cleavage and polyadenylation RNA substrates. The homodimer mediates simultaneous sequence-specific recognition of two 5'-UGUA-3' elements within the pre-mRNA. Binds to, but does not hydrolyze mono- and di-adenosine nucleotides. May have a role in mRNA export.</text>
</comment>
<evidence type="ECO:0000256" key="4">
    <source>
        <dbReference type="ARBA" id="ARBA00023242"/>
    </source>
</evidence>
<dbReference type="AlphaFoldDB" id="A0A7J7CDA5"/>
<keyword evidence="2 6" id="KW-0507">mRNA processing</keyword>
<evidence type="ECO:0000256" key="3">
    <source>
        <dbReference type="ARBA" id="ARBA00022884"/>
    </source>
</evidence>
<dbReference type="InterPro" id="IPR015797">
    <property type="entry name" value="NUDIX_hydrolase-like_dom_sf"/>
</dbReference>
<dbReference type="CDD" id="cd18871">
    <property type="entry name" value="NUDIX_Cfim25_Nudt21"/>
    <property type="match status" value="1"/>
</dbReference>
<keyword evidence="3 6" id="KW-0694">RNA-binding</keyword>
<comment type="subcellular location">
    <subcellularLocation>
        <location evidence="6">Nucleus</location>
    </subcellularLocation>
    <text evidence="6">In punctate subnuclear structures localized adjacent to nuclear speckles, called paraspeckles.</text>
</comment>
<comment type="subunit">
    <text evidence="6">Homodimer. Component of the cleavage factor Im (CFIm) complex.</text>
</comment>
<evidence type="ECO:0000256" key="7">
    <source>
        <dbReference type="SAM" id="MobiDB-lite"/>
    </source>
</evidence>
<dbReference type="PANTHER" id="PTHR13047">
    <property type="entry name" value="PRE-MRNA CLEAVAGE FACTOR IM, 25KD SUBUNIT"/>
    <property type="match status" value="1"/>
</dbReference>
<comment type="caution">
    <text evidence="8">The sequence shown here is derived from an EMBL/GenBank/DDBJ whole genome shotgun (WGS) entry which is preliminary data.</text>
</comment>
<dbReference type="GO" id="GO:0005849">
    <property type="term" value="C:mRNA cleavage factor complex"/>
    <property type="evidence" value="ECO:0007669"/>
    <property type="project" value="UniProtKB-UniRule"/>
</dbReference>
<protein>
    <recommendedName>
        <fullName evidence="6">Pre-mRNA cleavage factor Im 25 kDa subunit</fullName>
    </recommendedName>
</protein>
<sequence length="240" mass="27891">MAAPEVNLHPLSNYRFKDKEPHHAKHRTIQDRLDAMKLKYHRDRIMRTSVEAVMLVEEHRHPHLLFLRFQDGSARLPGGRLRPGENEKACLKRKLCSQLGVSPTVDWQIGDCMGVWWRPNFEREIYPYCPPHITKPKEQKKIFVVQLPERQCFHVPRNITLAAVPLFDIHDNSAKYGRIIATVPVLLSRFKINKVGNPPLFATMPLGIAIKYLIKWLEIPKAEVFFEFGLWSIHIVSLPP</sequence>
<feature type="region of interest" description="Disordered" evidence="7">
    <location>
        <begin position="1"/>
        <end position="27"/>
    </location>
</feature>
<evidence type="ECO:0000313" key="9">
    <source>
        <dbReference type="Proteomes" id="UP000593562"/>
    </source>
</evidence>
<evidence type="ECO:0000256" key="1">
    <source>
        <dbReference type="ARBA" id="ARBA00009710"/>
    </source>
</evidence>
<dbReference type="InterPro" id="IPR016706">
    <property type="entry name" value="Cleav_polyA_spec_factor_su5"/>
</dbReference>
<comment type="similarity">
    <text evidence="1 6">Belongs to the Nudix hydrolase family. CPSF5 subfamily.</text>
</comment>
<organism evidence="8 9">
    <name type="scientific">Tripterygium wilfordii</name>
    <name type="common">Thunder God vine</name>
    <dbReference type="NCBI Taxonomy" id="458696"/>
    <lineage>
        <taxon>Eukaryota</taxon>
        <taxon>Viridiplantae</taxon>
        <taxon>Streptophyta</taxon>
        <taxon>Embryophyta</taxon>
        <taxon>Tracheophyta</taxon>
        <taxon>Spermatophyta</taxon>
        <taxon>Magnoliopsida</taxon>
        <taxon>eudicotyledons</taxon>
        <taxon>Gunneridae</taxon>
        <taxon>Pentapetalae</taxon>
        <taxon>rosids</taxon>
        <taxon>fabids</taxon>
        <taxon>Celastrales</taxon>
        <taxon>Celastraceae</taxon>
        <taxon>Tripterygium</taxon>
    </lineage>
</organism>
<gene>
    <name evidence="8" type="ORF">HS088_TW18G00400</name>
</gene>
<reference evidence="8 9" key="1">
    <citation type="journal article" date="2020" name="Nat. Commun.">
        <title>Genome of Tripterygium wilfordii and identification of cytochrome P450 involved in triptolide biosynthesis.</title>
        <authorList>
            <person name="Tu L."/>
            <person name="Su P."/>
            <person name="Zhang Z."/>
            <person name="Gao L."/>
            <person name="Wang J."/>
            <person name="Hu T."/>
            <person name="Zhou J."/>
            <person name="Zhang Y."/>
            <person name="Zhao Y."/>
            <person name="Liu Y."/>
            <person name="Song Y."/>
            <person name="Tong Y."/>
            <person name="Lu Y."/>
            <person name="Yang J."/>
            <person name="Xu C."/>
            <person name="Jia M."/>
            <person name="Peters R.J."/>
            <person name="Huang L."/>
            <person name="Gao W."/>
        </authorList>
    </citation>
    <scope>NUCLEOTIDE SEQUENCE [LARGE SCALE GENOMIC DNA]</scope>
    <source>
        <strain evidence="9">cv. XIE 37</strain>
        <tissue evidence="8">Leaf</tissue>
    </source>
</reference>
<dbReference type="SUPFAM" id="SSF55811">
    <property type="entry name" value="Nudix"/>
    <property type="match status" value="1"/>
</dbReference>
<dbReference type="InParanoid" id="A0A7J7CDA5"/>
<dbReference type="FunFam" id="3.90.79.10:FF:000020">
    <property type="entry name" value="Pre-mRNA cleavage factor Im subunit 2"/>
    <property type="match status" value="1"/>
</dbReference>
<dbReference type="Pfam" id="PF13869">
    <property type="entry name" value="NUDIX_2"/>
    <property type="match status" value="1"/>
</dbReference>
<dbReference type="GO" id="GO:0003729">
    <property type="term" value="F:mRNA binding"/>
    <property type="evidence" value="ECO:0007669"/>
    <property type="project" value="UniProtKB-UniRule"/>
</dbReference>
<evidence type="ECO:0000313" key="8">
    <source>
        <dbReference type="EMBL" id="KAF5731716.1"/>
    </source>
</evidence>
<proteinExistence type="inferred from homology"/>